<feature type="non-terminal residue" evidence="1">
    <location>
        <position position="1"/>
    </location>
</feature>
<gene>
    <name evidence="1" type="ORF">METZ01_LOCUS391275</name>
</gene>
<dbReference type="EMBL" id="UINC01147227">
    <property type="protein sequence ID" value="SVD38421.1"/>
    <property type="molecule type" value="Genomic_DNA"/>
</dbReference>
<protein>
    <submittedName>
        <fullName evidence="1">Uncharacterized protein</fullName>
    </submittedName>
</protein>
<organism evidence="1">
    <name type="scientific">marine metagenome</name>
    <dbReference type="NCBI Taxonomy" id="408172"/>
    <lineage>
        <taxon>unclassified sequences</taxon>
        <taxon>metagenomes</taxon>
        <taxon>ecological metagenomes</taxon>
    </lineage>
</organism>
<reference evidence="1" key="1">
    <citation type="submission" date="2018-05" db="EMBL/GenBank/DDBJ databases">
        <authorList>
            <person name="Lanie J.A."/>
            <person name="Ng W.-L."/>
            <person name="Kazmierczak K.M."/>
            <person name="Andrzejewski T.M."/>
            <person name="Davidsen T.M."/>
            <person name="Wayne K.J."/>
            <person name="Tettelin H."/>
            <person name="Glass J.I."/>
            <person name="Rusch D."/>
            <person name="Podicherti R."/>
            <person name="Tsui H.-C.T."/>
            <person name="Winkler M.E."/>
        </authorList>
    </citation>
    <scope>NUCLEOTIDE SEQUENCE</scope>
</reference>
<accession>A0A382UXP1</accession>
<feature type="non-terminal residue" evidence="1">
    <location>
        <position position="46"/>
    </location>
</feature>
<name>A0A382UXP1_9ZZZZ</name>
<sequence length="46" mass="4957">VVLHLNHALKAYPLAGVPCIYGWDLVRPRGPIPEHPAPASRSGQDS</sequence>
<dbReference type="AlphaFoldDB" id="A0A382UXP1"/>
<proteinExistence type="predicted"/>
<evidence type="ECO:0000313" key="1">
    <source>
        <dbReference type="EMBL" id="SVD38421.1"/>
    </source>
</evidence>